<feature type="signal peptide" evidence="1">
    <location>
        <begin position="1"/>
        <end position="20"/>
    </location>
</feature>
<name>A0A9D7ST18_9BACT</name>
<dbReference type="Proteomes" id="UP000808337">
    <property type="component" value="Unassembled WGS sequence"/>
</dbReference>
<reference evidence="2 3" key="1">
    <citation type="submission" date="2020-10" db="EMBL/GenBank/DDBJ databases">
        <title>Connecting structure to function with the recovery of over 1000 high-quality activated sludge metagenome-assembled genomes encoding full-length rRNA genes using long-read sequencing.</title>
        <authorList>
            <person name="Singleton C.M."/>
            <person name="Petriglieri F."/>
            <person name="Kristensen J.M."/>
            <person name="Kirkegaard R.H."/>
            <person name="Michaelsen T.Y."/>
            <person name="Andersen M.H."/>
            <person name="Karst S.M."/>
            <person name="Dueholm M.S."/>
            <person name="Nielsen P.H."/>
            <person name="Albertsen M."/>
        </authorList>
    </citation>
    <scope>NUCLEOTIDE SEQUENCE [LARGE SCALE GENOMIC DNA]</scope>
    <source>
        <strain evidence="2">Ribe_18-Q3-R11-54_MAXAC.273</strain>
    </source>
</reference>
<proteinExistence type="predicted"/>
<keyword evidence="1" id="KW-0732">Signal</keyword>
<dbReference type="InterPro" id="IPR025348">
    <property type="entry name" value="DUF4252"/>
</dbReference>
<accession>A0A9D7ST18</accession>
<dbReference type="EMBL" id="JADKGY010000001">
    <property type="protein sequence ID" value="MBK9981458.1"/>
    <property type="molecule type" value="Genomic_DNA"/>
</dbReference>
<organism evidence="2 3">
    <name type="scientific">Candidatus Opimibacter skivensis</name>
    <dbReference type="NCBI Taxonomy" id="2982028"/>
    <lineage>
        <taxon>Bacteria</taxon>
        <taxon>Pseudomonadati</taxon>
        <taxon>Bacteroidota</taxon>
        <taxon>Saprospiria</taxon>
        <taxon>Saprospirales</taxon>
        <taxon>Saprospiraceae</taxon>
        <taxon>Candidatus Opimibacter</taxon>
    </lineage>
</organism>
<evidence type="ECO:0000256" key="1">
    <source>
        <dbReference type="SAM" id="SignalP"/>
    </source>
</evidence>
<sequence length="171" mass="19584">MKSIILSFFVILTTTLSSFAQEDAITKYFNKYIDDTRFSAVYISPKMFNMVSKIEIKDMEPDVQEVIRSIKGLRVLHTEVNALQFYQEALKTINTKEYEVLLTARDNGENVQFLVKSSGDMVQELLMIVGGDKNFAMLSFLGDIDLKKVGKLAKVLNIDNLQYLNKIEEKH</sequence>
<evidence type="ECO:0000313" key="3">
    <source>
        <dbReference type="Proteomes" id="UP000808337"/>
    </source>
</evidence>
<evidence type="ECO:0000313" key="2">
    <source>
        <dbReference type="EMBL" id="MBK9981458.1"/>
    </source>
</evidence>
<dbReference type="Pfam" id="PF14060">
    <property type="entry name" value="DUF4252"/>
    <property type="match status" value="1"/>
</dbReference>
<gene>
    <name evidence="2" type="ORF">IPP15_03360</name>
</gene>
<dbReference type="AlphaFoldDB" id="A0A9D7ST18"/>
<protein>
    <submittedName>
        <fullName evidence="2">DUF4252 domain-containing protein</fullName>
    </submittedName>
</protein>
<comment type="caution">
    <text evidence="2">The sequence shown here is derived from an EMBL/GenBank/DDBJ whole genome shotgun (WGS) entry which is preliminary data.</text>
</comment>
<feature type="chain" id="PRO_5038757897" evidence="1">
    <location>
        <begin position="21"/>
        <end position="171"/>
    </location>
</feature>